<feature type="transmembrane region" description="Helical" evidence="1">
    <location>
        <begin position="58"/>
        <end position="75"/>
    </location>
</feature>
<evidence type="ECO:0008006" key="4">
    <source>
        <dbReference type="Google" id="ProtNLM"/>
    </source>
</evidence>
<gene>
    <name evidence="2" type="ORF">H8S01_00700</name>
</gene>
<organism evidence="2 3">
    <name type="scientific">Lachnospira hominis</name>
    <name type="common">ex Liu et al. 2021</name>
    <dbReference type="NCBI Taxonomy" id="2763051"/>
    <lineage>
        <taxon>Bacteria</taxon>
        <taxon>Bacillati</taxon>
        <taxon>Bacillota</taxon>
        <taxon>Clostridia</taxon>
        <taxon>Lachnospirales</taxon>
        <taxon>Lachnospiraceae</taxon>
        <taxon>Lachnospira</taxon>
    </lineage>
</organism>
<evidence type="ECO:0000313" key="3">
    <source>
        <dbReference type="Proteomes" id="UP000628463"/>
    </source>
</evidence>
<evidence type="ECO:0000256" key="1">
    <source>
        <dbReference type="SAM" id="Phobius"/>
    </source>
</evidence>
<feature type="transmembrane region" description="Helical" evidence="1">
    <location>
        <begin position="34"/>
        <end position="52"/>
    </location>
</feature>
<name>A0ABR7FWA6_9FIRM</name>
<dbReference type="Proteomes" id="UP000628463">
    <property type="component" value="Unassembled WGS sequence"/>
</dbReference>
<keyword evidence="1" id="KW-1133">Transmembrane helix</keyword>
<comment type="caution">
    <text evidence="2">The sequence shown here is derived from an EMBL/GenBank/DDBJ whole genome shotgun (WGS) entry which is preliminary data.</text>
</comment>
<evidence type="ECO:0000313" key="2">
    <source>
        <dbReference type="EMBL" id="MBC5679484.1"/>
    </source>
</evidence>
<proteinExistence type="predicted"/>
<keyword evidence="1" id="KW-0472">Membrane</keyword>
<accession>A0ABR7FWA6</accession>
<keyword evidence="3" id="KW-1185">Reference proteome</keyword>
<protein>
    <recommendedName>
        <fullName evidence="4">YcxB family protein</fullName>
    </recommendedName>
</protein>
<dbReference type="RefSeq" id="WP_021866862.1">
    <property type="nucleotide sequence ID" value="NZ_JACOPD010000001.1"/>
</dbReference>
<sequence>MDYIKYKTTLKASGDEYKKIVFWNRFVRNPVETILTWTPAAITIVLIVLGFLNTYLAVIYAACWAYPIYIFFFQFKSSVNYHLKNREASESAPCTITLMDSGILAEIPDYDKTLNYEWDSFTTIYKKFGYYMLFENSKMTVMLREADIPENQRNAASDFIKSHVDMNKCKVLF</sequence>
<reference evidence="2 3" key="1">
    <citation type="submission" date="2020-08" db="EMBL/GenBank/DDBJ databases">
        <title>Genome public.</title>
        <authorList>
            <person name="Liu C."/>
            <person name="Sun Q."/>
        </authorList>
    </citation>
    <scope>NUCLEOTIDE SEQUENCE [LARGE SCALE GENOMIC DNA]</scope>
    <source>
        <strain evidence="2 3">NSJ-43</strain>
    </source>
</reference>
<dbReference type="EMBL" id="JACOPD010000001">
    <property type="protein sequence ID" value="MBC5679484.1"/>
    <property type="molecule type" value="Genomic_DNA"/>
</dbReference>
<keyword evidence="1" id="KW-0812">Transmembrane</keyword>